<dbReference type="EMBL" id="JASZZN010000026">
    <property type="protein sequence ID" value="MDM4018786.1"/>
    <property type="molecule type" value="Genomic_DNA"/>
</dbReference>
<name>A0ABT7PQN8_9BACT</name>
<proteinExistence type="predicted"/>
<accession>A0ABT7PQN8</accession>
<evidence type="ECO:0000313" key="1">
    <source>
        <dbReference type="EMBL" id="MDM4018786.1"/>
    </source>
</evidence>
<dbReference type="Gene3D" id="3.30.1390.10">
    <property type="match status" value="1"/>
</dbReference>
<reference evidence="1 2" key="1">
    <citation type="submission" date="2023-06" db="EMBL/GenBank/DDBJ databases">
        <title>Roseiconus lacunae JC819 isolated from Gulf of Mannar region, Tamil Nadu.</title>
        <authorList>
            <person name="Pk S."/>
            <person name="Ch S."/>
            <person name="Ch V.R."/>
        </authorList>
    </citation>
    <scope>NUCLEOTIDE SEQUENCE [LARGE SCALE GENOMIC DNA]</scope>
    <source>
        <strain evidence="1 2">JC819</strain>
    </source>
</reference>
<sequence>MPSAPDEFLLDIRALVDAGKKIEAVKRVRQRERCSLRQALQIVDSIECGESVHLNETPDTLDEHHMDAILDAIDRGNKLEAVKLYRDASGNDLRECKEFVEGLMNRLGTRSAVTSKSGCAGSLLLAAIGLIGTIHWLASSLV</sequence>
<evidence type="ECO:0008006" key="3">
    <source>
        <dbReference type="Google" id="ProtNLM"/>
    </source>
</evidence>
<protein>
    <recommendedName>
        <fullName evidence="3">Ribosomal protein L7/L12 C-terminal domain-containing protein</fullName>
    </recommendedName>
</protein>
<evidence type="ECO:0000313" key="2">
    <source>
        <dbReference type="Proteomes" id="UP001239462"/>
    </source>
</evidence>
<dbReference type="Proteomes" id="UP001239462">
    <property type="component" value="Unassembled WGS sequence"/>
</dbReference>
<dbReference type="InterPro" id="IPR014719">
    <property type="entry name" value="Ribosomal_bL12_C/ClpS-like"/>
</dbReference>
<organism evidence="1 2">
    <name type="scientific">Roseiconus lacunae</name>
    <dbReference type="NCBI Taxonomy" id="2605694"/>
    <lineage>
        <taxon>Bacteria</taxon>
        <taxon>Pseudomonadati</taxon>
        <taxon>Planctomycetota</taxon>
        <taxon>Planctomycetia</taxon>
        <taxon>Pirellulales</taxon>
        <taxon>Pirellulaceae</taxon>
        <taxon>Roseiconus</taxon>
    </lineage>
</organism>
<keyword evidence="2" id="KW-1185">Reference proteome</keyword>
<gene>
    <name evidence="1" type="ORF">QTN89_25255</name>
</gene>
<dbReference type="RefSeq" id="WP_289166709.1">
    <property type="nucleotide sequence ID" value="NZ_JASZZN010000026.1"/>
</dbReference>
<comment type="caution">
    <text evidence="1">The sequence shown here is derived from an EMBL/GenBank/DDBJ whole genome shotgun (WGS) entry which is preliminary data.</text>
</comment>